<feature type="region of interest" description="Disordered" evidence="1">
    <location>
        <begin position="256"/>
        <end position="315"/>
    </location>
</feature>
<sequence>MLSSRPMQFPMDGVSIPARTPGRALKARSENAHAMTVNGKGKNVAPKTPFHPASAHQKIVLATTGRPLGDKTPMPNRIGALLLKTPLPGATKPSKLKGEENGSGQRPSSMRKHIKQPRMSGKALETPINTGNHWDISDGDIVLEATAQLQETIPEQEDDFDDVEYGPPNTLDIPFQPSYDFDLPDYKQLGKTLFQLAHSVPYEDVSPPDEPIIQLESANWNMIHLPELESDDPFVLARLESKPTVPVVPSYLRSKRPQSSLARKAPSSTSSLAPKAVSKVLTRPPTSVAARPRVAPTSTSMRRPHTSQAVTSSARVTAKNPPVRIVDDVLIKTSAIELDEEFDFKFQL</sequence>
<organism evidence="2">
    <name type="scientific">Psilocybe cubensis</name>
    <name type="common">Psychedelic mushroom</name>
    <name type="synonym">Stropharia cubensis</name>
    <dbReference type="NCBI Taxonomy" id="181762"/>
    <lineage>
        <taxon>Eukaryota</taxon>
        <taxon>Fungi</taxon>
        <taxon>Dikarya</taxon>
        <taxon>Basidiomycota</taxon>
        <taxon>Agaricomycotina</taxon>
        <taxon>Agaricomycetes</taxon>
        <taxon>Agaricomycetidae</taxon>
        <taxon>Agaricales</taxon>
        <taxon>Agaricineae</taxon>
        <taxon>Strophariaceae</taxon>
        <taxon>Psilocybe</taxon>
    </lineage>
</organism>
<comment type="caution">
    <text evidence="2">The sequence shown here is derived from an EMBL/GenBank/DDBJ whole genome shotgun (WGS) entry which is preliminary data.</text>
</comment>
<feature type="compositionally biased region" description="Polar residues" evidence="1">
    <location>
        <begin position="257"/>
        <end position="272"/>
    </location>
</feature>
<dbReference type="EMBL" id="JAFIQS010000002">
    <property type="protein sequence ID" value="KAG5172189.1"/>
    <property type="molecule type" value="Genomic_DNA"/>
</dbReference>
<dbReference type="OrthoDB" id="3266915at2759"/>
<protein>
    <submittedName>
        <fullName evidence="2">Uncharacterized protein</fullName>
    </submittedName>
</protein>
<proteinExistence type="predicted"/>
<feature type="compositionally biased region" description="Polar residues" evidence="1">
    <location>
        <begin position="296"/>
        <end position="315"/>
    </location>
</feature>
<feature type="region of interest" description="Disordered" evidence="1">
    <location>
        <begin position="85"/>
        <end position="131"/>
    </location>
</feature>
<evidence type="ECO:0000256" key="1">
    <source>
        <dbReference type="SAM" id="MobiDB-lite"/>
    </source>
</evidence>
<name>A0A8H8CPK2_PSICU</name>
<reference evidence="2" key="1">
    <citation type="submission" date="2021-02" db="EMBL/GenBank/DDBJ databases">
        <title>Psilocybe cubensis genome.</title>
        <authorList>
            <person name="Mckernan K.J."/>
            <person name="Crawford S."/>
            <person name="Trippe A."/>
            <person name="Kane L.T."/>
            <person name="Mclaughlin S."/>
        </authorList>
    </citation>
    <scope>NUCLEOTIDE SEQUENCE [LARGE SCALE GENOMIC DNA]</scope>
    <source>
        <strain evidence="2">MGC-MH-2018</strain>
    </source>
</reference>
<evidence type="ECO:0000313" key="2">
    <source>
        <dbReference type="EMBL" id="KAG5172189.1"/>
    </source>
</evidence>
<gene>
    <name evidence="2" type="ORF">JR316_001686</name>
</gene>
<dbReference type="AlphaFoldDB" id="A0A8H8CPK2"/>
<accession>A0A8H8CPK2</accession>